<dbReference type="EMBL" id="JAGFNK010000111">
    <property type="protein sequence ID" value="KAI9507814.1"/>
    <property type="molecule type" value="Genomic_DNA"/>
</dbReference>
<organism evidence="1 2">
    <name type="scientific">Russula earlei</name>
    <dbReference type="NCBI Taxonomy" id="71964"/>
    <lineage>
        <taxon>Eukaryota</taxon>
        <taxon>Fungi</taxon>
        <taxon>Dikarya</taxon>
        <taxon>Basidiomycota</taxon>
        <taxon>Agaricomycotina</taxon>
        <taxon>Agaricomycetes</taxon>
        <taxon>Russulales</taxon>
        <taxon>Russulaceae</taxon>
        <taxon>Russula</taxon>
    </lineage>
</organism>
<accession>A0ACC0U7Z4</accession>
<evidence type="ECO:0000313" key="2">
    <source>
        <dbReference type="Proteomes" id="UP001207468"/>
    </source>
</evidence>
<gene>
    <name evidence="1" type="ORF">F5148DRAFT_1306172</name>
</gene>
<protein>
    <submittedName>
        <fullName evidence="1">GNAT domain-containing protein</fullName>
    </submittedName>
</protein>
<keyword evidence="2" id="KW-1185">Reference proteome</keyword>
<sequence>MQFTPLSIDKHTRRPYLRLSAPHQRIIIAAPSLQDAPQICELLNDPRVYRWLLSPPFPYLLEHAVSWLTEVKAEADAVWGELEQANAESPDGPLKVVGGCPVRSILEENEDGTYTYLGDCGIFRNRYEDVMDMEERARRVQENNAKPVGDPDIVWSIGDYLKPSHHGKGIMTAVVGRLMREWGIPRMNFHCVRAATMNGNTGSVRVFEKNGFVLRRECVDVVTKGEPSSHRFLDWILLSHGRSPHRLA</sequence>
<evidence type="ECO:0000313" key="1">
    <source>
        <dbReference type="EMBL" id="KAI9507814.1"/>
    </source>
</evidence>
<reference evidence="1" key="1">
    <citation type="submission" date="2021-03" db="EMBL/GenBank/DDBJ databases">
        <title>Evolutionary priming and transition to the ectomycorrhizal habit in an iconic lineage of mushroom-forming fungi: is preadaptation a requirement?</title>
        <authorList>
            <consortium name="DOE Joint Genome Institute"/>
            <person name="Looney B.P."/>
            <person name="Miyauchi S."/>
            <person name="Morin E."/>
            <person name="Drula E."/>
            <person name="Courty P.E."/>
            <person name="Chicoki N."/>
            <person name="Fauchery L."/>
            <person name="Kohler A."/>
            <person name="Kuo A."/>
            <person name="LaButti K."/>
            <person name="Pangilinan J."/>
            <person name="Lipzen A."/>
            <person name="Riley R."/>
            <person name="Andreopoulos W."/>
            <person name="He G."/>
            <person name="Johnson J."/>
            <person name="Barry K.W."/>
            <person name="Grigoriev I.V."/>
            <person name="Nagy L."/>
            <person name="Hibbett D."/>
            <person name="Henrissat B."/>
            <person name="Matheny P.B."/>
            <person name="Labbe J."/>
            <person name="Martin A.F."/>
        </authorList>
    </citation>
    <scope>NUCLEOTIDE SEQUENCE</scope>
    <source>
        <strain evidence="1">BPL698</strain>
    </source>
</reference>
<comment type="caution">
    <text evidence="1">The sequence shown here is derived from an EMBL/GenBank/DDBJ whole genome shotgun (WGS) entry which is preliminary data.</text>
</comment>
<proteinExistence type="predicted"/>
<name>A0ACC0U7Z4_9AGAM</name>
<dbReference type="Proteomes" id="UP001207468">
    <property type="component" value="Unassembled WGS sequence"/>
</dbReference>